<dbReference type="InterPro" id="IPR011527">
    <property type="entry name" value="ABC1_TM_dom"/>
</dbReference>
<evidence type="ECO:0000313" key="13">
    <source>
        <dbReference type="EMBL" id="RIA75936.1"/>
    </source>
</evidence>
<dbReference type="PROSITE" id="PS00211">
    <property type="entry name" value="ABC_TRANSPORTER_1"/>
    <property type="match status" value="1"/>
</dbReference>
<evidence type="ECO:0000256" key="2">
    <source>
        <dbReference type="ARBA" id="ARBA00005417"/>
    </source>
</evidence>
<dbReference type="InterPro" id="IPR003593">
    <property type="entry name" value="AAA+_ATPase"/>
</dbReference>
<dbReference type="PANTHER" id="PTHR43394">
    <property type="entry name" value="ATP-DEPENDENT PERMEASE MDL1, MITOCHONDRIAL"/>
    <property type="match status" value="1"/>
</dbReference>
<feature type="domain" description="ABC transporter" evidence="11">
    <location>
        <begin position="352"/>
        <end position="588"/>
    </location>
</feature>
<keyword evidence="14" id="KW-1185">Reference proteome</keyword>
<dbReference type="PANTHER" id="PTHR43394:SF1">
    <property type="entry name" value="ATP-BINDING CASSETTE SUB-FAMILY B MEMBER 10, MITOCHONDRIAL"/>
    <property type="match status" value="1"/>
</dbReference>
<dbReference type="PROSITE" id="PS50929">
    <property type="entry name" value="ABC_TM1F"/>
    <property type="match status" value="1"/>
</dbReference>
<reference evidence="13 14" key="1">
    <citation type="submission" date="2018-08" db="EMBL/GenBank/DDBJ databases">
        <title>Genomic Encyclopedia of Archaeal and Bacterial Type Strains, Phase II (KMG-II): from individual species to whole genera.</title>
        <authorList>
            <person name="Goeker M."/>
        </authorList>
    </citation>
    <scope>NUCLEOTIDE SEQUENCE [LARGE SCALE GENOMIC DNA]</scope>
    <source>
        <strain evidence="13 14">ATCC 27112</strain>
    </source>
</reference>
<keyword evidence="6" id="KW-0547">Nucleotide-binding</keyword>
<dbReference type="AlphaFoldDB" id="A0A397RT70"/>
<dbReference type="FunFam" id="3.40.50.300:FF:000221">
    <property type="entry name" value="Multidrug ABC transporter ATP-binding protein"/>
    <property type="match status" value="1"/>
</dbReference>
<dbReference type="GO" id="GO:0005886">
    <property type="term" value="C:plasma membrane"/>
    <property type="evidence" value="ECO:0007669"/>
    <property type="project" value="UniProtKB-SubCell"/>
</dbReference>
<dbReference type="InterPro" id="IPR027417">
    <property type="entry name" value="P-loop_NTPase"/>
</dbReference>
<keyword evidence="5 10" id="KW-0812">Transmembrane</keyword>
<feature type="transmembrane region" description="Helical" evidence="10">
    <location>
        <begin position="158"/>
        <end position="178"/>
    </location>
</feature>
<evidence type="ECO:0000256" key="4">
    <source>
        <dbReference type="ARBA" id="ARBA00022475"/>
    </source>
</evidence>
<comment type="subcellular location">
    <subcellularLocation>
        <location evidence="1">Cell membrane</location>
        <topology evidence="1">Multi-pass membrane protein</topology>
    </subcellularLocation>
</comment>
<evidence type="ECO:0000256" key="6">
    <source>
        <dbReference type="ARBA" id="ARBA00022741"/>
    </source>
</evidence>
<evidence type="ECO:0000313" key="14">
    <source>
        <dbReference type="Proteomes" id="UP000266506"/>
    </source>
</evidence>
<evidence type="ECO:0000256" key="8">
    <source>
        <dbReference type="ARBA" id="ARBA00022989"/>
    </source>
</evidence>
<dbReference type="SMART" id="SM00382">
    <property type="entry name" value="AAA"/>
    <property type="match status" value="1"/>
</dbReference>
<evidence type="ECO:0000256" key="3">
    <source>
        <dbReference type="ARBA" id="ARBA00022448"/>
    </source>
</evidence>
<feature type="transmembrane region" description="Helical" evidence="10">
    <location>
        <begin position="245"/>
        <end position="263"/>
    </location>
</feature>
<keyword evidence="8 10" id="KW-1133">Transmembrane helix</keyword>
<dbReference type="GO" id="GO:0005524">
    <property type="term" value="F:ATP binding"/>
    <property type="evidence" value="ECO:0007669"/>
    <property type="project" value="UniProtKB-KW"/>
</dbReference>
<dbReference type="Proteomes" id="UP000266506">
    <property type="component" value="Unassembled WGS sequence"/>
</dbReference>
<evidence type="ECO:0000256" key="9">
    <source>
        <dbReference type="ARBA" id="ARBA00023136"/>
    </source>
</evidence>
<keyword evidence="7 13" id="KW-0067">ATP-binding</keyword>
<sequence length="600" mass="67219">MLRKLMKSIREYKTPSILSILFVTLECVMECALPFMTAKLVDQMTEQNMQQLTMYSIIIVVMAILSLAFGAAAGYFCSKASAGFAKNLRHDMYENITKFSFSNIDKFQASSLVTRMTTDIMNVQNAYMMIIRTAFRSPLMIIFSVTMCFTISPRLSWVFLIVFFALAVIFALIMYCAMKVFRRIFKKYDALNESVKENIDGIRVVKSFVREDYEIDKFTNASKDLKKSFTFAERIIAFNSPAMQAAVNINMIVILLIGSKIIIDNSYSLIEGYDEAGAPIYKYFYQDLSLGQFQSMTTYGFQMLMALMMLSFVVVMIVMAIESSRRIAEVLSEKSNLTNPENPIYEVKDGSVSFSNVSFKYSEHAKKNSLENINLDIKSGETIGIIGSTGSSKTTLVNLVSRLYDTTEGKVTVGGVDVKDYDLETLRNNVAVVLQKNLLFSGTIADNLRWGNENATLDEIKHACKLACASEFIESFPDKYDTFIEQGGSNVSGGQKQRLCIARALLKNPKVLILDDSTSAVDTKTDAIIRKGFKEYIPSTTKIIIAQRISSVQDADKIVVMDNGHIDAVGTHDELLANNEIYKEVYYSQNKAGASMKEVA</sequence>
<dbReference type="InterPro" id="IPR003439">
    <property type="entry name" value="ABC_transporter-like_ATP-bd"/>
</dbReference>
<keyword evidence="4" id="KW-1003">Cell membrane</keyword>
<dbReference type="InterPro" id="IPR036640">
    <property type="entry name" value="ABC1_TM_sf"/>
</dbReference>
<dbReference type="Gene3D" id="3.40.50.300">
    <property type="entry name" value="P-loop containing nucleotide triphosphate hydrolases"/>
    <property type="match status" value="1"/>
</dbReference>
<dbReference type="InterPro" id="IPR039421">
    <property type="entry name" value="Type_1_exporter"/>
</dbReference>
<evidence type="ECO:0000259" key="11">
    <source>
        <dbReference type="PROSITE" id="PS50893"/>
    </source>
</evidence>
<evidence type="ECO:0000256" key="7">
    <source>
        <dbReference type="ARBA" id="ARBA00022840"/>
    </source>
</evidence>
<dbReference type="InParanoid" id="A0A397RT70"/>
<feature type="domain" description="ABC transmembrane type-1" evidence="12">
    <location>
        <begin position="17"/>
        <end position="319"/>
    </location>
</feature>
<feature type="transmembrane region" description="Helical" evidence="10">
    <location>
        <begin position="299"/>
        <end position="321"/>
    </location>
</feature>
<dbReference type="Pfam" id="PF00005">
    <property type="entry name" value="ABC_tran"/>
    <property type="match status" value="1"/>
</dbReference>
<dbReference type="Pfam" id="PF00664">
    <property type="entry name" value="ABC_membrane"/>
    <property type="match status" value="1"/>
</dbReference>
<dbReference type="GO" id="GO:0016887">
    <property type="term" value="F:ATP hydrolysis activity"/>
    <property type="evidence" value="ECO:0007669"/>
    <property type="project" value="InterPro"/>
</dbReference>
<comment type="caution">
    <text evidence="13">The sequence shown here is derived from an EMBL/GenBank/DDBJ whole genome shotgun (WGS) entry which is preliminary data.</text>
</comment>
<evidence type="ECO:0000256" key="10">
    <source>
        <dbReference type="SAM" id="Phobius"/>
    </source>
</evidence>
<dbReference type="InterPro" id="IPR017871">
    <property type="entry name" value="ABC_transporter-like_CS"/>
</dbReference>
<feature type="transmembrane region" description="Helical" evidence="10">
    <location>
        <begin position="55"/>
        <end position="77"/>
    </location>
</feature>
<evidence type="ECO:0000259" key="12">
    <source>
        <dbReference type="PROSITE" id="PS50929"/>
    </source>
</evidence>
<dbReference type="SUPFAM" id="SSF52540">
    <property type="entry name" value="P-loop containing nucleoside triphosphate hydrolases"/>
    <property type="match status" value="1"/>
</dbReference>
<dbReference type="SUPFAM" id="SSF90123">
    <property type="entry name" value="ABC transporter transmembrane region"/>
    <property type="match status" value="1"/>
</dbReference>
<dbReference type="Gene3D" id="1.20.1560.10">
    <property type="entry name" value="ABC transporter type 1, transmembrane domain"/>
    <property type="match status" value="1"/>
</dbReference>
<keyword evidence="3" id="KW-0813">Transport</keyword>
<comment type="similarity">
    <text evidence="2">Belongs to the ABC transporter superfamily.</text>
</comment>
<name>A0A397RT70_9MOLU</name>
<accession>A0A397RT70</accession>
<evidence type="ECO:0000256" key="5">
    <source>
        <dbReference type="ARBA" id="ARBA00022692"/>
    </source>
</evidence>
<dbReference type="RefSeq" id="WP_119016120.1">
    <property type="nucleotide sequence ID" value="NZ_QXEV01000008.1"/>
</dbReference>
<protein>
    <submittedName>
        <fullName evidence="13">ATP-binding cassette subfamily B protein</fullName>
    </submittedName>
</protein>
<feature type="transmembrane region" description="Helical" evidence="10">
    <location>
        <begin position="12"/>
        <end position="35"/>
    </location>
</feature>
<dbReference type="CDD" id="cd18548">
    <property type="entry name" value="ABC_6TM_Tm287_like"/>
    <property type="match status" value="1"/>
</dbReference>
<organism evidence="13 14">
    <name type="scientific">Anaeroplasma bactoclasticum</name>
    <dbReference type="NCBI Taxonomy" id="2088"/>
    <lineage>
        <taxon>Bacteria</taxon>
        <taxon>Bacillati</taxon>
        <taxon>Mycoplasmatota</taxon>
        <taxon>Mollicutes</taxon>
        <taxon>Anaeroplasmatales</taxon>
        <taxon>Anaeroplasmataceae</taxon>
        <taxon>Anaeroplasma</taxon>
    </lineage>
</organism>
<keyword evidence="9 10" id="KW-0472">Membrane</keyword>
<dbReference type="OrthoDB" id="383768at2"/>
<proteinExistence type="inferred from homology"/>
<gene>
    <name evidence="13" type="ORF">EI71_00969</name>
</gene>
<feature type="transmembrane region" description="Helical" evidence="10">
    <location>
        <begin position="134"/>
        <end position="152"/>
    </location>
</feature>
<evidence type="ECO:0000256" key="1">
    <source>
        <dbReference type="ARBA" id="ARBA00004651"/>
    </source>
</evidence>
<dbReference type="EMBL" id="QXEV01000008">
    <property type="protein sequence ID" value="RIA75936.1"/>
    <property type="molecule type" value="Genomic_DNA"/>
</dbReference>
<dbReference type="GO" id="GO:0015421">
    <property type="term" value="F:ABC-type oligopeptide transporter activity"/>
    <property type="evidence" value="ECO:0007669"/>
    <property type="project" value="TreeGrafter"/>
</dbReference>
<dbReference type="PROSITE" id="PS50893">
    <property type="entry name" value="ABC_TRANSPORTER_2"/>
    <property type="match status" value="1"/>
</dbReference>